<evidence type="ECO:0000256" key="1">
    <source>
        <dbReference type="SAM" id="SignalP"/>
    </source>
</evidence>
<feature type="signal peptide" evidence="1">
    <location>
        <begin position="1"/>
        <end position="23"/>
    </location>
</feature>
<feature type="chain" id="PRO_5015573242" evidence="1">
    <location>
        <begin position="24"/>
        <end position="157"/>
    </location>
</feature>
<evidence type="ECO:0000313" key="2">
    <source>
        <dbReference type="EMBL" id="PRD69236.1"/>
    </source>
</evidence>
<gene>
    <name evidence="2" type="ORF">C6P61_06210</name>
</gene>
<organism evidence="2 3">
    <name type="scientific">Malikia spinosa</name>
    <dbReference type="NCBI Taxonomy" id="86180"/>
    <lineage>
        <taxon>Bacteria</taxon>
        <taxon>Pseudomonadati</taxon>
        <taxon>Pseudomonadota</taxon>
        <taxon>Betaproteobacteria</taxon>
        <taxon>Burkholderiales</taxon>
        <taxon>Comamonadaceae</taxon>
        <taxon>Malikia</taxon>
    </lineage>
</organism>
<keyword evidence="3" id="KW-1185">Reference proteome</keyword>
<reference evidence="2 3" key="1">
    <citation type="submission" date="2018-03" db="EMBL/GenBank/DDBJ databases">
        <title>Comparative genomics illustrates the genes involved in a hyperalkaliphilic mechanisms of Serpentinomonas isolated from highly-alkaline calcium-rich serpentinized springs.</title>
        <authorList>
            <person name="Suzuki S."/>
            <person name="Ishii S."/>
            <person name="Walworth N."/>
            <person name="Bird L."/>
            <person name="Kuenen J.G."/>
            <person name="Nealson K.H."/>
        </authorList>
    </citation>
    <scope>NUCLEOTIDE SEQUENCE [LARGE SCALE GENOMIC DNA]</scope>
    <source>
        <strain evidence="2 3">83</strain>
    </source>
</reference>
<sequence length="157" mass="17153">MNPVRRPYPLILAMLLATGGQQAFGTSSATEPAESRFSGAAVCVAVLEREVKSSLHVDPTPQEREQWQRRLESAFAHIGNAYLSGLSGNEGKALLRSTEAAVAHWPEQRLKPQVQTCHDQGQALLGQAMGLQKMIVRNSAERLLNKELAKLPRTGAR</sequence>
<dbReference type="Proteomes" id="UP000238326">
    <property type="component" value="Unassembled WGS sequence"/>
</dbReference>
<dbReference type="AlphaFoldDB" id="A0A2S9KFN8"/>
<keyword evidence="1" id="KW-0732">Signal</keyword>
<accession>A0A2S9KFN8</accession>
<protein>
    <submittedName>
        <fullName evidence="2">Uncharacterized protein</fullName>
    </submittedName>
</protein>
<evidence type="ECO:0000313" key="3">
    <source>
        <dbReference type="Proteomes" id="UP000238326"/>
    </source>
</evidence>
<comment type="caution">
    <text evidence="2">The sequence shown here is derived from an EMBL/GenBank/DDBJ whole genome shotgun (WGS) entry which is preliminary data.</text>
</comment>
<dbReference type="EMBL" id="PVLR01000016">
    <property type="protein sequence ID" value="PRD69236.1"/>
    <property type="molecule type" value="Genomic_DNA"/>
</dbReference>
<name>A0A2S9KFN8_9BURK</name>
<proteinExistence type="predicted"/>
<dbReference type="OrthoDB" id="9925224at2"/>
<dbReference type="RefSeq" id="WP_146114971.1">
    <property type="nucleotide sequence ID" value="NZ_PVLR01000016.1"/>
</dbReference>